<proteinExistence type="predicted"/>
<accession>A0AAV7NWN7</accession>
<gene>
    <name evidence="2" type="ORF">NDU88_008046</name>
</gene>
<dbReference type="Proteomes" id="UP001066276">
    <property type="component" value="Chromosome 8"/>
</dbReference>
<dbReference type="AlphaFoldDB" id="A0AAV7NWN7"/>
<dbReference type="EMBL" id="JANPWB010000012">
    <property type="protein sequence ID" value="KAJ1119861.1"/>
    <property type="molecule type" value="Genomic_DNA"/>
</dbReference>
<name>A0AAV7NWN7_PLEWA</name>
<feature type="region of interest" description="Disordered" evidence="1">
    <location>
        <begin position="1"/>
        <end position="23"/>
    </location>
</feature>
<evidence type="ECO:0000313" key="2">
    <source>
        <dbReference type="EMBL" id="KAJ1119861.1"/>
    </source>
</evidence>
<organism evidence="2 3">
    <name type="scientific">Pleurodeles waltl</name>
    <name type="common">Iberian ribbed newt</name>
    <dbReference type="NCBI Taxonomy" id="8319"/>
    <lineage>
        <taxon>Eukaryota</taxon>
        <taxon>Metazoa</taxon>
        <taxon>Chordata</taxon>
        <taxon>Craniata</taxon>
        <taxon>Vertebrata</taxon>
        <taxon>Euteleostomi</taxon>
        <taxon>Amphibia</taxon>
        <taxon>Batrachia</taxon>
        <taxon>Caudata</taxon>
        <taxon>Salamandroidea</taxon>
        <taxon>Salamandridae</taxon>
        <taxon>Pleurodelinae</taxon>
        <taxon>Pleurodeles</taxon>
    </lineage>
</organism>
<protein>
    <submittedName>
        <fullName evidence="2">Uncharacterized protein</fullName>
    </submittedName>
</protein>
<reference evidence="2" key="1">
    <citation type="journal article" date="2022" name="bioRxiv">
        <title>Sequencing and chromosome-scale assembly of the giantPleurodeles waltlgenome.</title>
        <authorList>
            <person name="Brown T."/>
            <person name="Elewa A."/>
            <person name="Iarovenko S."/>
            <person name="Subramanian E."/>
            <person name="Araus A.J."/>
            <person name="Petzold A."/>
            <person name="Susuki M."/>
            <person name="Suzuki K.-i.T."/>
            <person name="Hayashi T."/>
            <person name="Toyoda A."/>
            <person name="Oliveira C."/>
            <person name="Osipova E."/>
            <person name="Leigh N.D."/>
            <person name="Simon A."/>
            <person name="Yun M.H."/>
        </authorList>
    </citation>
    <scope>NUCLEOTIDE SEQUENCE</scope>
    <source>
        <strain evidence="2">20211129_DDA</strain>
        <tissue evidence="2">Liver</tissue>
    </source>
</reference>
<evidence type="ECO:0000256" key="1">
    <source>
        <dbReference type="SAM" id="MobiDB-lite"/>
    </source>
</evidence>
<evidence type="ECO:0000313" key="3">
    <source>
        <dbReference type="Proteomes" id="UP001066276"/>
    </source>
</evidence>
<comment type="caution">
    <text evidence="2">The sequence shown here is derived from an EMBL/GenBank/DDBJ whole genome shotgun (WGS) entry which is preliminary data.</text>
</comment>
<keyword evidence="3" id="KW-1185">Reference proteome</keyword>
<sequence length="66" mass="6663">MSGLKHCGAVHPTTASAARTPDPGIESCGGSAAVAASIRPVPWSPSASEARVRGLGALQEHRRSSL</sequence>